<dbReference type="InterPro" id="IPR002130">
    <property type="entry name" value="Cyclophilin-type_PPIase_dom"/>
</dbReference>
<evidence type="ECO:0000256" key="1">
    <source>
        <dbReference type="ARBA" id="ARBA00002388"/>
    </source>
</evidence>
<proteinExistence type="inferred from homology"/>
<evidence type="ECO:0000313" key="7">
    <source>
        <dbReference type="EMBL" id="PIR68784.1"/>
    </source>
</evidence>
<evidence type="ECO:0000256" key="3">
    <source>
        <dbReference type="ARBA" id="ARBA00023110"/>
    </source>
</evidence>
<dbReference type="Proteomes" id="UP000228613">
    <property type="component" value="Unassembled WGS sequence"/>
</dbReference>
<comment type="caution">
    <text evidence="7">The sequence shown here is derived from an EMBL/GenBank/DDBJ whole genome shotgun (WGS) entry which is preliminary data.</text>
</comment>
<dbReference type="Gene3D" id="2.40.100.10">
    <property type="entry name" value="Cyclophilin-like"/>
    <property type="match status" value="1"/>
</dbReference>
<feature type="domain" description="PPIase cyclophilin-type" evidence="6">
    <location>
        <begin position="1"/>
        <end position="156"/>
    </location>
</feature>
<comment type="catalytic activity">
    <reaction evidence="5">
        <text>[protein]-peptidylproline (omega=180) = [protein]-peptidylproline (omega=0)</text>
        <dbReference type="Rhea" id="RHEA:16237"/>
        <dbReference type="Rhea" id="RHEA-COMP:10747"/>
        <dbReference type="Rhea" id="RHEA-COMP:10748"/>
        <dbReference type="ChEBI" id="CHEBI:83833"/>
        <dbReference type="ChEBI" id="CHEBI:83834"/>
        <dbReference type="EC" id="5.2.1.8"/>
    </reaction>
</comment>
<dbReference type="EMBL" id="PFCP01000056">
    <property type="protein sequence ID" value="PIR68784.1"/>
    <property type="molecule type" value="Genomic_DNA"/>
</dbReference>
<dbReference type="SUPFAM" id="SSF50891">
    <property type="entry name" value="Cyclophilin-like"/>
    <property type="match status" value="1"/>
</dbReference>
<dbReference type="AlphaFoldDB" id="A0A2J0JI12"/>
<dbReference type="InterPro" id="IPR024936">
    <property type="entry name" value="Cyclophilin-type_PPIase"/>
</dbReference>
<dbReference type="InterPro" id="IPR020892">
    <property type="entry name" value="Cyclophilin-type_PPIase_CS"/>
</dbReference>
<name>A0A2J0JI12_9BACT</name>
<evidence type="ECO:0000256" key="2">
    <source>
        <dbReference type="ARBA" id="ARBA00007365"/>
    </source>
</evidence>
<evidence type="ECO:0000259" key="6">
    <source>
        <dbReference type="PROSITE" id="PS50072"/>
    </source>
</evidence>
<dbReference type="PANTHER" id="PTHR45625">
    <property type="entry name" value="PEPTIDYL-PROLYL CIS-TRANS ISOMERASE-RELATED"/>
    <property type="match status" value="1"/>
</dbReference>
<comment type="function">
    <text evidence="1 5">PPIases accelerate the folding of proteins. It catalyzes the cis-trans isomerization of proline imidic peptide bonds in oligopeptides.</text>
</comment>
<dbReference type="GO" id="GO:0003755">
    <property type="term" value="F:peptidyl-prolyl cis-trans isomerase activity"/>
    <property type="evidence" value="ECO:0007669"/>
    <property type="project" value="UniProtKB-UniRule"/>
</dbReference>
<dbReference type="PANTHER" id="PTHR45625:SF4">
    <property type="entry name" value="PEPTIDYLPROLYL ISOMERASE DOMAIN AND WD REPEAT-CONTAINING PROTEIN 1"/>
    <property type="match status" value="1"/>
</dbReference>
<dbReference type="PROSITE" id="PS00170">
    <property type="entry name" value="CSA_PPIASE_1"/>
    <property type="match status" value="1"/>
</dbReference>
<evidence type="ECO:0000313" key="8">
    <source>
        <dbReference type="Proteomes" id="UP000228613"/>
    </source>
</evidence>
<gene>
    <name evidence="7" type="ORF">COU48_02195</name>
</gene>
<accession>A0A2J0JI12</accession>
<comment type="similarity">
    <text evidence="2 5">Belongs to the cyclophilin-type PPIase family.</text>
</comment>
<dbReference type="CDD" id="cd00317">
    <property type="entry name" value="cyclophilin"/>
    <property type="match status" value="1"/>
</dbReference>
<dbReference type="Pfam" id="PF00160">
    <property type="entry name" value="Pro_isomerase"/>
    <property type="match status" value="1"/>
</dbReference>
<evidence type="ECO:0000256" key="4">
    <source>
        <dbReference type="ARBA" id="ARBA00023235"/>
    </source>
</evidence>
<keyword evidence="4 5" id="KW-0413">Isomerase</keyword>
<sequence>MQATLHTNKGDITIEFNSATPKTVDNFIKLAKEGFYDGTKFHRVIKDFMSQGGDPLSKDDSKKQYWGTGGPGYKFDDELTSNNKNDIGTIAMANSGPNTNGSQFFINAAANNFLDPKHVVFGKVILGLDVAEKINSVATDVSDKPIDPVILKSITLK</sequence>
<dbReference type="PIRSF" id="PIRSF001467">
    <property type="entry name" value="Peptidylpro_ismrse"/>
    <property type="match status" value="1"/>
</dbReference>
<organism evidence="7 8">
    <name type="scientific">Candidatus Nomurabacteria bacterium CG10_big_fil_rev_8_21_14_0_10_03_31_7</name>
    <dbReference type="NCBI Taxonomy" id="1974730"/>
    <lineage>
        <taxon>Bacteria</taxon>
        <taxon>Candidatus Nomuraibacteriota</taxon>
    </lineage>
</organism>
<dbReference type="PRINTS" id="PR00153">
    <property type="entry name" value="CSAPPISMRASE"/>
</dbReference>
<reference evidence="8" key="1">
    <citation type="submission" date="2017-09" db="EMBL/GenBank/DDBJ databases">
        <title>Depth-based differentiation of microbial function through sediment-hosted aquifers and enrichment of novel symbionts in the deep terrestrial subsurface.</title>
        <authorList>
            <person name="Probst A.J."/>
            <person name="Ladd B."/>
            <person name="Jarett J.K."/>
            <person name="Geller-Mcgrath D.E."/>
            <person name="Sieber C.M.K."/>
            <person name="Emerson J.B."/>
            <person name="Anantharaman K."/>
            <person name="Thomas B.C."/>
            <person name="Malmstrom R."/>
            <person name="Stieglmeier M."/>
            <person name="Klingl A."/>
            <person name="Woyke T."/>
            <person name="Ryan C.M."/>
            <person name="Banfield J.F."/>
        </authorList>
    </citation>
    <scope>NUCLEOTIDE SEQUENCE [LARGE SCALE GENOMIC DNA]</scope>
</reference>
<protein>
    <recommendedName>
        <fullName evidence="5">Peptidyl-prolyl cis-trans isomerase</fullName>
        <shortName evidence="5">PPIase</shortName>
        <ecNumber evidence="5">5.2.1.8</ecNumber>
    </recommendedName>
</protein>
<evidence type="ECO:0000256" key="5">
    <source>
        <dbReference type="RuleBase" id="RU363019"/>
    </source>
</evidence>
<dbReference type="InterPro" id="IPR044666">
    <property type="entry name" value="Cyclophilin_A-like"/>
</dbReference>
<dbReference type="PROSITE" id="PS50072">
    <property type="entry name" value="CSA_PPIASE_2"/>
    <property type="match status" value="1"/>
</dbReference>
<keyword evidence="3 5" id="KW-0697">Rotamase</keyword>
<dbReference type="InterPro" id="IPR029000">
    <property type="entry name" value="Cyclophilin-like_dom_sf"/>
</dbReference>
<dbReference type="GO" id="GO:0006457">
    <property type="term" value="P:protein folding"/>
    <property type="evidence" value="ECO:0007669"/>
    <property type="project" value="InterPro"/>
</dbReference>
<dbReference type="EC" id="5.2.1.8" evidence="5"/>